<protein>
    <submittedName>
        <fullName evidence="2">Uncharacterized protein (TIGR02588 family)</fullName>
    </submittedName>
</protein>
<name>A0ABU2CHI6_9MICO</name>
<dbReference type="Proteomes" id="UP001183585">
    <property type="component" value="Unassembled WGS sequence"/>
</dbReference>
<keyword evidence="1" id="KW-0812">Transmembrane</keyword>
<organism evidence="2 3">
    <name type="scientific">Promicromonospora iranensis</name>
    <dbReference type="NCBI Taxonomy" id="1105144"/>
    <lineage>
        <taxon>Bacteria</taxon>
        <taxon>Bacillati</taxon>
        <taxon>Actinomycetota</taxon>
        <taxon>Actinomycetes</taxon>
        <taxon>Micrococcales</taxon>
        <taxon>Promicromonosporaceae</taxon>
        <taxon>Promicromonospora</taxon>
    </lineage>
</organism>
<keyword evidence="3" id="KW-1185">Reference proteome</keyword>
<dbReference type="RefSeq" id="WP_274992312.1">
    <property type="nucleotide sequence ID" value="NZ_JAJQQP010000002.1"/>
</dbReference>
<evidence type="ECO:0000256" key="1">
    <source>
        <dbReference type="SAM" id="Phobius"/>
    </source>
</evidence>
<feature type="transmembrane region" description="Helical" evidence="1">
    <location>
        <begin position="20"/>
        <end position="38"/>
    </location>
</feature>
<sequence length="133" mass="14056">MSDNDHHSPSSSPGERAVGVLGALVVCAMLTVLVHQAVTWHGPPRLTTQITQVQRTDAGYAASVVVENTGGRTAEGVHVTGEITRENTVVDTASTTIGYVPPDSHREVALVFTTDPERPNVDLRVGIAGFTPM</sequence>
<evidence type="ECO:0000313" key="2">
    <source>
        <dbReference type="EMBL" id="MDR7380795.1"/>
    </source>
</evidence>
<gene>
    <name evidence="2" type="ORF">J2S48_000310</name>
</gene>
<keyword evidence="1" id="KW-1133">Transmembrane helix</keyword>
<accession>A0ABU2CHI6</accession>
<reference evidence="2 3" key="1">
    <citation type="submission" date="2023-07" db="EMBL/GenBank/DDBJ databases">
        <title>Sequencing the genomes of 1000 actinobacteria strains.</title>
        <authorList>
            <person name="Klenk H.-P."/>
        </authorList>
    </citation>
    <scope>NUCLEOTIDE SEQUENCE [LARGE SCALE GENOMIC DNA]</scope>
    <source>
        <strain evidence="2 3">DSM 45554</strain>
    </source>
</reference>
<proteinExistence type="predicted"/>
<evidence type="ECO:0000313" key="3">
    <source>
        <dbReference type="Proteomes" id="UP001183585"/>
    </source>
</evidence>
<dbReference type="EMBL" id="JAVDYE010000001">
    <property type="protein sequence ID" value="MDR7380795.1"/>
    <property type="molecule type" value="Genomic_DNA"/>
</dbReference>
<comment type="caution">
    <text evidence="2">The sequence shown here is derived from an EMBL/GenBank/DDBJ whole genome shotgun (WGS) entry which is preliminary data.</text>
</comment>
<keyword evidence="1" id="KW-0472">Membrane</keyword>